<dbReference type="EMBL" id="JABEYC010000289">
    <property type="protein sequence ID" value="KAF4979522.1"/>
    <property type="molecule type" value="Genomic_DNA"/>
</dbReference>
<reference evidence="2" key="1">
    <citation type="journal article" date="2020" name="BMC Genomics">
        <title>Correction to: Identification and distribution of gene clusters required for synthesis of sphingolipid metabolism inhibitors in diverse species of the filamentous fungus Fusarium.</title>
        <authorList>
            <person name="Kim H.S."/>
            <person name="Lohmar J.M."/>
            <person name="Busman M."/>
            <person name="Brown D.W."/>
            <person name="Naumann T.A."/>
            <person name="Divon H.H."/>
            <person name="Lysoe E."/>
            <person name="Uhlig S."/>
            <person name="Proctor R.H."/>
        </authorList>
    </citation>
    <scope>NUCLEOTIDE SEQUENCE</scope>
    <source>
        <strain evidence="2">NRRL 22465</strain>
    </source>
</reference>
<dbReference type="AlphaFoldDB" id="A0A8H4XKY3"/>
<keyword evidence="3" id="KW-1185">Reference proteome</keyword>
<reference evidence="2" key="2">
    <citation type="submission" date="2020-05" db="EMBL/GenBank/DDBJ databases">
        <authorList>
            <person name="Kim H.-S."/>
            <person name="Proctor R.H."/>
            <person name="Brown D.W."/>
        </authorList>
    </citation>
    <scope>NUCLEOTIDE SEQUENCE</scope>
    <source>
        <strain evidence="2">NRRL 22465</strain>
    </source>
</reference>
<dbReference type="Proteomes" id="UP000635477">
    <property type="component" value="Unassembled WGS sequence"/>
</dbReference>
<sequence>MSFQPEAPYQGQVSNWTSFERSNAFWQSRQPQESIYETHFWRSLPLEFDSKIRPLAEHICDCIAMGVDIERPPFLTTGQHLRIAMVNGRICKRRDEHIEEVRSCERARVLQRHETNEQFFRNTPARTGESWRAVGAPLASIPSELRQPRAPVPFTDCEGPCQSQEPPPLSQGLDAIAAACQVSGDSVPRDDMVSSWLETLEVPPAARKDAGLSNTWGTQPEPMLQQDMPQEASLPSRAPPVADPDSSWDTVRAKATGSSSPYGAAEFPQRDSHEETTSSSEIQGDSFVGELLSRQFPASDEA</sequence>
<evidence type="ECO:0000313" key="2">
    <source>
        <dbReference type="EMBL" id="KAF4979522.1"/>
    </source>
</evidence>
<gene>
    <name evidence="2" type="ORF">FZEAL_4290</name>
</gene>
<evidence type="ECO:0000256" key="1">
    <source>
        <dbReference type="SAM" id="MobiDB-lite"/>
    </source>
</evidence>
<organism evidence="2 3">
    <name type="scientific">Fusarium zealandicum</name>
    <dbReference type="NCBI Taxonomy" id="1053134"/>
    <lineage>
        <taxon>Eukaryota</taxon>
        <taxon>Fungi</taxon>
        <taxon>Dikarya</taxon>
        <taxon>Ascomycota</taxon>
        <taxon>Pezizomycotina</taxon>
        <taxon>Sordariomycetes</taxon>
        <taxon>Hypocreomycetidae</taxon>
        <taxon>Hypocreales</taxon>
        <taxon>Nectriaceae</taxon>
        <taxon>Fusarium</taxon>
        <taxon>Fusarium staphyleae species complex</taxon>
    </lineage>
</organism>
<proteinExistence type="predicted"/>
<protein>
    <submittedName>
        <fullName evidence="2">Uncharacterized protein</fullName>
    </submittedName>
</protein>
<comment type="caution">
    <text evidence="2">The sequence shown here is derived from an EMBL/GenBank/DDBJ whole genome shotgun (WGS) entry which is preliminary data.</text>
</comment>
<feature type="region of interest" description="Disordered" evidence="1">
    <location>
        <begin position="204"/>
        <end position="302"/>
    </location>
</feature>
<accession>A0A8H4XKY3</accession>
<name>A0A8H4XKY3_9HYPO</name>
<evidence type="ECO:0000313" key="3">
    <source>
        <dbReference type="Proteomes" id="UP000635477"/>
    </source>
</evidence>